<dbReference type="InterPro" id="IPR050300">
    <property type="entry name" value="GDXG_lipolytic_enzyme"/>
</dbReference>
<dbReference type="KEGG" id="psco:LY89DRAFT_713156"/>
<organism evidence="3 4">
    <name type="scientific">Mollisia scopiformis</name>
    <name type="common">Conifer needle endophyte fungus</name>
    <name type="synonym">Phialocephala scopiformis</name>
    <dbReference type="NCBI Taxonomy" id="149040"/>
    <lineage>
        <taxon>Eukaryota</taxon>
        <taxon>Fungi</taxon>
        <taxon>Dikarya</taxon>
        <taxon>Ascomycota</taxon>
        <taxon>Pezizomycotina</taxon>
        <taxon>Leotiomycetes</taxon>
        <taxon>Helotiales</taxon>
        <taxon>Mollisiaceae</taxon>
        <taxon>Mollisia</taxon>
    </lineage>
</organism>
<dbReference type="InterPro" id="IPR029058">
    <property type="entry name" value="AB_hydrolase_fold"/>
</dbReference>
<evidence type="ECO:0000313" key="4">
    <source>
        <dbReference type="Proteomes" id="UP000070700"/>
    </source>
</evidence>
<gene>
    <name evidence="3" type="ORF">LY89DRAFT_713156</name>
</gene>
<evidence type="ECO:0000256" key="1">
    <source>
        <dbReference type="ARBA" id="ARBA00022801"/>
    </source>
</evidence>
<dbReference type="AlphaFoldDB" id="A0A194XVL6"/>
<keyword evidence="1 3" id="KW-0378">Hydrolase</keyword>
<sequence>MGSIHYEEPKLAPVPVEWTSSEASASEGNKLVVFHVHGGAFFQGSPQSYRSTTTQFASMTGGRVVSVDYRLAPQNPFPAGLLDVLLVYLSLLYPTESETPAVDARNIVFAGDSSGGTLLCSILQIILHTADYSTCQFRARRIHFPLPLPAGLSVISLPGDLLQSLPSHKENLVNDLYLNIPWSFPDYPACPIWPSNPPRSQHYGDLEIHSHPLVCSVMIKSWLGAPPFWISSGEEQFLDGGKAVARRAASQGVGVSWTVYEAMPHCFSMLPGLNQSAQSKLIMKKWAQFCKECVLSPNSFKGRVRASKVDFRTVTETQVAFEDPRDLPINEIEGLILRKILDLEREFTGAWKAKTCSNL</sequence>
<dbReference type="PANTHER" id="PTHR48081:SF25">
    <property type="entry name" value="PUTATIVE (AFU_ORTHOLOGUE AFUA_3G11560)-RELATED"/>
    <property type="match status" value="1"/>
</dbReference>
<feature type="domain" description="Alpha/beta hydrolase fold-3" evidence="2">
    <location>
        <begin position="33"/>
        <end position="268"/>
    </location>
</feature>
<reference evidence="3 4" key="1">
    <citation type="submission" date="2015-10" db="EMBL/GenBank/DDBJ databases">
        <title>Full genome of DAOMC 229536 Phialocephala scopiformis, a fungal endophyte of spruce producing the potent anti-insectan compound rugulosin.</title>
        <authorList>
            <consortium name="DOE Joint Genome Institute"/>
            <person name="Walker A.K."/>
            <person name="Frasz S.L."/>
            <person name="Seifert K.A."/>
            <person name="Miller J.D."/>
            <person name="Mondo S.J."/>
            <person name="Labutti K."/>
            <person name="Lipzen A."/>
            <person name="Dockter R."/>
            <person name="Kennedy M."/>
            <person name="Grigoriev I.V."/>
            <person name="Spatafora J.W."/>
        </authorList>
    </citation>
    <scope>NUCLEOTIDE SEQUENCE [LARGE SCALE GENOMIC DNA]</scope>
    <source>
        <strain evidence="3 4">CBS 120377</strain>
    </source>
</reference>
<keyword evidence="4" id="KW-1185">Reference proteome</keyword>
<dbReference type="GeneID" id="28827758"/>
<dbReference type="InParanoid" id="A0A194XVL6"/>
<dbReference type="Proteomes" id="UP000070700">
    <property type="component" value="Unassembled WGS sequence"/>
</dbReference>
<dbReference type="STRING" id="149040.A0A194XVL6"/>
<evidence type="ECO:0000313" key="3">
    <source>
        <dbReference type="EMBL" id="KUJ24273.1"/>
    </source>
</evidence>
<proteinExistence type="predicted"/>
<evidence type="ECO:0000259" key="2">
    <source>
        <dbReference type="Pfam" id="PF07859"/>
    </source>
</evidence>
<protein>
    <submittedName>
        <fullName evidence="3">Alpha/beta-hydrolase</fullName>
    </submittedName>
</protein>
<name>A0A194XVL6_MOLSC</name>
<dbReference type="SUPFAM" id="SSF53474">
    <property type="entry name" value="alpha/beta-Hydrolases"/>
    <property type="match status" value="1"/>
</dbReference>
<dbReference type="PANTHER" id="PTHR48081">
    <property type="entry name" value="AB HYDROLASE SUPERFAMILY PROTEIN C4A8.06C"/>
    <property type="match status" value="1"/>
</dbReference>
<dbReference type="InterPro" id="IPR013094">
    <property type="entry name" value="AB_hydrolase_3"/>
</dbReference>
<dbReference type="Gene3D" id="3.40.50.1820">
    <property type="entry name" value="alpha/beta hydrolase"/>
    <property type="match status" value="1"/>
</dbReference>
<dbReference type="EMBL" id="KQ947404">
    <property type="protein sequence ID" value="KUJ24273.1"/>
    <property type="molecule type" value="Genomic_DNA"/>
</dbReference>
<dbReference type="OrthoDB" id="5354320at2759"/>
<dbReference type="RefSeq" id="XP_018078628.1">
    <property type="nucleotide sequence ID" value="XM_018218032.1"/>
</dbReference>
<accession>A0A194XVL6</accession>
<dbReference type="Pfam" id="PF07859">
    <property type="entry name" value="Abhydrolase_3"/>
    <property type="match status" value="1"/>
</dbReference>
<dbReference type="GO" id="GO:0016787">
    <property type="term" value="F:hydrolase activity"/>
    <property type="evidence" value="ECO:0007669"/>
    <property type="project" value="UniProtKB-KW"/>
</dbReference>